<reference evidence="2 3" key="1">
    <citation type="submission" date="2019-05" db="EMBL/GenBank/DDBJ databases">
        <title>Another draft genome of Portunus trituberculatus and its Hox gene families provides insights of decapod evolution.</title>
        <authorList>
            <person name="Jeong J.-H."/>
            <person name="Song I."/>
            <person name="Kim S."/>
            <person name="Choi T."/>
            <person name="Kim D."/>
            <person name="Ryu S."/>
            <person name="Kim W."/>
        </authorList>
    </citation>
    <scope>NUCLEOTIDE SEQUENCE [LARGE SCALE GENOMIC DNA]</scope>
    <source>
        <tissue evidence="2">Muscle</tissue>
    </source>
</reference>
<organism evidence="2 3">
    <name type="scientific">Portunus trituberculatus</name>
    <name type="common">Swimming crab</name>
    <name type="synonym">Neptunus trituberculatus</name>
    <dbReference type="NCBI Taxonomy" id="210409"/>
    <lineage>
        <taxon>Eukaryota</taxon>
        <taxon>Metazoa</taxon>
        <taxon>Ecdysozoa</taxon>
        <taxon>Arthropoda</taxon>
        <taxon>Crustacea</taxon>
        <taxon>Multicrustacea</taxon>
        <taxon>Malacostraca</taxon>
        <taxon>Eumalacostraca</taxon>
        <taxon>Eucarida</taxon>
        <taxon>Decapoda</taxon>
        <taxon>Pleocyemata</taxon>
        <taxon>Brachyura</taxon>
        <taxon>Eubrachyura</taxon>
        <taxon>Portunoidea</taxon>
        <taxon>Portunidae</taxon>
        <taxon>Portuninae</taxon>
        <taxon>Portunus</taxon>
    </lineage>
</organism>
<dbReference type="Proteomes" id="UP000324222">
    <property type="component" value="Unassembled WGS sequence"/>
</dbReference>
<proteinExistence type="predicted"/>
<feature type="compositionally biased region" description="Acidic residues" evidence="1">
    <location>
        <begin position="8"/>
        <end position="20"/>
    </location>
</feature>
<gene>
    <name evidence="2" type="ORF">E2C01_095831</name>
</gene>
<accession>A0A5B7K6Q3</accession>
<dbReference type="EMBL" id="VSRR010122575">
    <property type="protein sequence ID" value="MPD00365.1"/>
    <property type="molecule type" value="Genomic_DNA"/>
</dbReference>
<dbReference type="AlphaFoldDB" id="A0A5B7K6Q3"/>
<comment type="caution">
    <text evidence="2">The sequence shown here is derived from an EMBL/GenBank/DDBJ whole genome shotgun (WGS) entry which is preliminary data.</text>
</comment>
<keyword evidence="3" id="KW-1185">Reference proteome</keyword>
<evidence type="ECO:0000256" key="1">
    <source>
        <dbReference type="SAM" id="MobiDB-lite"/>
    </source>
</evidence>
<sequence>MNTRGKAEEEEEEEEEEGCENEERQV</sequence>
<evidence type="ECO:0000313" key="3">
    <source>
        <dbReference type="Proteomes" id="UP000324222"/>
    </source>
</evidence>
<evidence type="ECO:0000313" key="2">
    <source>
        <dbReference type="EMBL" id="MPD00365.1"/>
    </source>
</evidence>
<name>A0A5B7K6Q3_PORTR</name>
<feature type="region of interest" description="Disordered" evidence="1">
    <location>
        <begin position="1"/>
        <end position="26"/>
    </location>
</feature>
<protein>
    <submittedName>
        <fullName evidence="2">Uncharacterized protein</fullName>
    </submittedName>
</protein>